<comment type="subunit">
    <text evidence="1">Forms a complex composed of PxpA, PxpB and PxpC.</text>
</comment>
<dbReference type="PANTHER" id="PTHR30292:SF0">
    <property type="entry name" value="5-OXOPROLINASE SUBUNIT A"/>
    <property type="match status" value="1"/>
</dbReference>
<evidence type="ECO:0000256" key="1">
    <source>
        <dbReference type="HAMAP-Rule" id="MF_00691"/>
    </source>
</evidence>
<dbReference type="EC" id="3.5.2.9" evidence="1"/>
<dbReference type="GO" id="GO:0017168">
    <property type="term" value="F:5-oxoprolinase (ATP-hydrolyzing) activity"/>
    <property type="evidence" value="ECO:0007669"/>
    <property type="project" value="UniProtKB-UniRule"/>
</dbReference>
<comment type="similarity">
    <text evidence="1">Belongs to the LamB/PxpA family.</text>
</comment>
<dbReference type="NCBIfam" id="NF003814">
    <property type="entry name" value="PRK05406.1-3"/>
    <property type="match status" value="1"/>
</dbReference>
<keyword evidence="3" id="KW-1185">Reference proteome</keyword>
<comment type="catalytic activity">
    <reaction evidence="1">
        <text>5-oxo-L-proline + ATP + 2 H2O = L-glutamate + ADP + phosphate + H(+)</text>
        <dbReference type="Rhea" id="RHEA:10348"/>
        <dbReference type="ChEBI" id="CHEBI:15377"/>
        <dbReference type="ChEBI" id="CHEBI:15378"/>
        <dbReference type="ChEBI" id="CHEBI:29985"/>
        <dbReference type="ChEBI" id="CHEBI:30616"/>
        <dbReference type="ChEBI" id="CHEBI:43474"/>
        <dbReference type="ChEBI" id="CHEBI:58402"/>
        <dbReference type="ChEBI" id="CHEBI:456216"/>
        <dbReference type="EC" id="3.5.2.9"/>
    </reaction>
</comment>
<dbReference type="Proteomes" id="UP000199488">
    <property type="component" value="Unassembled WGS sequence"/>
</dbReference>
<name>A0A1H2Y813_9BACI</name>
<dbReference type="Pfam" id="PF03746">
    <property type="entry name" value="LamB_YcsF"/>
    <property type="match status" value="1"/>
</dbReference>
<dbReference type="HAMAP" id="MF_00691">
    <property type="entry name" value="PxpA"/>
    <property type="match status" value="1"/>
</dbReference>
<dbReference type="InterPro" id="IPR011330">
    <property type="entry name" value="Glyco_hydro/deAcase_b/a-brl"/>
</dbReference>
<dbReference type="RefSeq" id="WP_091616811.1">
    <property type="nucleotide sequence ID" value="NZ_FNNC01000009.1"/>
</dbReference>
<dbReference type="GO" id="GO:0005524">
    <property type="term" value="F:ATP binding"/>
    <property type="evidence" value="ECO:0007669"/>
    <property type="project" value="UniProtKB-UniRule"/>
</dbReference>
<comment type="function">
    <text evidence="1">Catalyzes the cleavage of 5-oxoproline to form L-glutamate coupled to the hydrolysis of ATP to ADP and inorganic phosphate.</text>
</comment>
<dbReference type="STRING" id="1122204.SAMN05421781_3038"/>
<dbReference type="PANTHER" id="PTHR30292">
    <property type="entry name" value="UNCHARACTERIZED PROTEIN YBGL-RELATED"/>
    <property type="match status" value="1"/>
</dbReference>
<sequence>MTIDLNCDLGESYGIYTLGVDQKVLPLVSSVNVACGGHAGDSAVMARTVALAKQYGTAVGAHPGFWDKEGFGRRYIAMEEEEIYQLCLYQIGALHAFCCAEGVQMQHVKPHGALYNAALRDPAAARGMVRAVKDFSEHLLLFAPVHTELEAAGERYGLKVAKEVFADRTYTAEGTLTPRTEKNAFIYEPEEAAAQVLDVLQKGAVKAVDGTAVSMEADTICVHGDNEQAVLFIQHLREWLEYRGASVQAAGEFI</sequence>
<protein>
    <recommendedName>
        <fullName evidence="1">5-oxoprolinase subunit A</fullName>
        <shortName evidence="1">5-OPase subunit A</shortName>
        <ecNumber evidence="1">3.5.2.9</ecNumber>
    </recommendedName>
    <alternativeName>
        <fullName evidence="1">5-oxoprolinase (ATP-hydrolyzing) subunit A</fullName>
    </alternativeName>
</protein>
<dbReference type="AlphaFoldDB" id="A0A1H2Y813"/>
<organism evidence="2 3">
    <name type="scientific">Marinococcus luteus</name>
    <dbReference type="NCBI Taxonomy" id="1122204"/>
    <lineage>
        <taxon>Bacteria</taxon>
        <taxon>Bacillati</taxon>
        <taxon>Bacillota</taxon>
        <taxon>Bacilli</taxon>
        <taxon>Bacillales</taxon>
        <taxon>Bacillaceae</taxon>
        <taxon>Marinococcus</taxon>
    </lineage>
</organism>
<evidence type="ECO:0000313" key="3">
    <source>
        <dbReference type="Proteomes" id="UP000199488"/>
    </source>
</evidence>
<dbReference type="Gene3D" id="3.20.20.370">
    <property type="entry name" value="Glycoside hydrolase/deacetylase"/>
    <property type="match status" value="1"/>
</dbReference>
<dbReference type="GO" id="GO:0005975">
    <property type="term" value="P:carbohydrate metabolic process"/>
    <property type="evidence" value="ECO:0007669"/>
    <property type="project" value="InterPro"/>
</dbReference>
<evidence type="ECO:0000313" key="2">
    <source>
        <dbReference type="EMBL" id="SDX00968.1"/>
    </source>
</evidence>
<keyword evidence="1" id="KW-0547">Nucleotide-binding</keyword>
<dbReference type="CDD" id="cd10787">
    <property type="entry name" value="LamB_YcsF_like"/>
    <property type="match status" value="1"/>
</dbReference>
<proteinExistence type="inferred from homology"/>
<keyword evidence="1" id="KW-0067">ATP-binding</keyword>
<reference evidence="2 3" key="1">
    <citation type="submission" date="2016-10" db="EMBL/GenBank/DDBJ databases">
        <authorList>
            <person name="de Groot N.N."/>
        </authorList>
    </citation>
    <scope>NUCLEOTIDE SEQUENCE [LARGE SCALE GENOMIC DNA]</scope>
    <source>
        <strain evidence="2 3">DSM 23126</strain>
    </source>
</reference>
<gene>
    <name evidence="1" type="primary">pxpA</name>
    <name evidence="2" type="ORF">SAMN05421781_3038</name>
</gene>
<dbReference type="SUPFAM" id="SSF88713">
    <property type="entry name" value="Glycoside hydrolase/deacetylase"/>
    <property type="match status" value="1"/>
</dbReference>
<accession>A0A1H2Y813</accession>
<dbReference type="NCBIfam" id="NF003816">
    <property type="entry name" value="PRK05406.1-5"/>
    <property type="match status" value="1"/>
</dbReference>
<dbReference type="OrthoDB" id="9773478at2"/>
<dbReference type="EMBL" id="FNNC01000009">
    <property type="protein sequence ID" value="SDX00968.1"/>
    <property type="molecule type" value="Genomic_DNA"/>
</dbReference>
<keyword evidence="1" id="KW-0378">Hydrolase</keyword>
<dbReference type="InterPro" id="IPR005501">
    <property type="entry name" value="LamB/YcsF/PxpA-like"/>
</dbReference>